<feature type="compositionally biased region" description="Low complexity" evidence="1">
    <location>
        <begin position="167"/>
        <end position="180"/>
    </location>
</feature>
<keyword evidence="3" id="KW-1185">Reference proteome</keyword>
<feature type="compositionally biased region" description="Low complexity" evidence="1">
    <location>
        <begin position="29"/>
        <end position="49"/>
    </location>
</feature>
<dbReference type="VEuPathDB" id="TriTrypDB:ADEAN_000986900"/>
<feature type="region of interest" description="Disordered" evidence="1">
    <location>
        <begin position="1"/>
        <end position="79"/>
    </location>
</feature>
<feature type="compositionally biased region" description="Low complexity" evidence="1">
    <location>
        <begin position="196"/>
        <end position="214"/>
    </location>
</feature>
<gene>
    <name evidence="2" type="ORF">ADEAN_000986900</name>
</gene>
<proteinExistence type="predicted"/>
<feature type="compositionally biased region" description="Basic and acidic residues" evidence="1">
    <location>
        <begin position="53"/>
        <end position="70"/>
    </location>
</feature>
<organism evidence="2 3">
    <name type="scientific">Angomonas deanei</name>
    <dbReference type="NCBI Taxonomy" id="59799"/>
    <lineage>
        <taxon>Eukaryota</taxon>
        <taxon>Discoba</taxon>
        <taxon>Euglenozoa</taxon>
        <taxon>Kinetoplastea</taxon>
        <taxon>Metakinetoplastina</taxon>
        <taxon>Trypanosomatida</taxon>
        <taxon>Trypanosomatidae</taxon>
        <taxon>Strigomonadinae</taxon>
        <taxon>Angomonas</taxon>
    </lineage>
</organism>
<feature type="region of interest" description="Disordered" evidence="1">
    <location>
        <begin position="160"/>
        <end position="315"/>
    </location>
</feature>
<dbReference type="EMBL" id="LR877169">
    <property type="protein sequence ID" value="CAD2222325.1"/>
    <property type="molecule type" value="Genomic_DNA"/>
</dbReference>
<protein>
    <submittedName>
        <fullName evidence="2">Uncharacterized protein</fullName>
    </submittedName>
</protein>
<reference evidence="2 3" key="1">
    <citation type="submission" date="2020-08" db="EMBL/GenBank/DDBJ databases">
        <authorList>
            <person name="Newling K."/>
            <person name="Davey J."/>
            <person name="Forrester S."/>
        </authorList>
    </citation>
    <scope>NUCLEOTIDE SEQUENCE [LARGE SCALE GENOMIC DNA]</scope>
    <source>
        <strain evidence="3">Crithidia deanei Carvalho (ATCC PRA-265)</strain>
    </source>
</reference>
<feature type="compositionally biased region" description="Basic and acidic residues" evidence="1">
    <location>
        <begin position="292"/>
        <end position="305"/>
    </location>
</feature>
<sequence length="315" mass="34981">MLDIDSRFPSENTPNLYGGSHRLTEEEWNNTNNSTSHNNNSNSNSNNNNDLPPPKEREKQNETATTEKEITTSVPQTNNKAEEEALLEAAKALRTVEAVKILKQLGKMNIVLPSNNNDISNSPSNTTTYPSFSSYEKMANNNNNNSNANVNLMSNEEFTPVDDANHNIKNNNANSSDTNSHPLQSSLPFTVETAPSSHNNNSDTNRTNSNNTVNLDGTANSIHRSDSSNELQKKIHNIAFRRSTASVNSDTREKEQNTNKKGNEKDTPLQADLAPEEKIKTPVESPMKNNNTRKEGEEAVDDRHTPQRGRGRVLQ</sequence>
<name>A0A7G2CS19_9TRYP</name>
<dbReference type="Proteomes" id="UP000515908">
    <property type="component" value="Chromosome 25"/>
</dbReference>
<feature type="compositionally biased region" description="Basic residues" evidence="1">
    <location>
        <begin position="306"/>
        <end position="315"/>
    </location>
</feature>
<evidence type="ECO:0000313" key="2">
    <source>
        <dbReference type="EMBL" id="CAD2222325.1"/>
    </source>
</evidence>
<dbReference type="AlphaFoldDB" id="A0A7G2CS19"/>
<evidence type="ECO:0000313" key="3">
    <source>
        <dbReference type="Proteomes" id="UP000515908"/>
    </source>
</evidence>
<accession>A0A7G2CS19</accession>
<feature type="compositionally biased region" description="Basic and acidic residues" evidence="1">
    <location>
        <begin position="223"/>
        <end position="233"/>
    </location>
</feature>
<feature type="compositionally biased region" description="Basic and acidic residues" evidence="1">
    <location>
        <begin position="250"/>
        <end position="267"/>
    </location>
</feature>
<evidence type="ECO:0000256" key="1">
    <source>
        <dbReference type="SAM" id="MobiDB-lite"/>
    </source>
</evidence>